<dbReference type="EMBL" id="MHTV01000001">
    <property type="protein sequence ID" value="OHA67933.1"/>
    <property type="molecule type" value="Genomic_DNA"/>
</dbReference>
<evidence type="ECO:0000259" key="1">
    <source>
        <dbReference type="Pfam" id="PF01930"/>
    </source>
</evidence>
<name>A0A1G2R544_9BACT</name>
<sequence length="162" mass="19214">MSLYLHSIYEKFNTKIYHETPQTVGKIRHENIETGTYSTARRFIMGLEVSSEKYHIMGKIDVYDRESKALIERKTRIKRIHDGYKCQLYAQYFCLKEMGYPVEKLFIHSLEDNKRYEVNVPGEYEESKFQSILDAMRSFTPQSLLDHSCSQCRGNIYSNLSW</sequence>
<reference evidence="2 3" key="1">
    <citation type="journal article" date="2016" name="Nat. Commun.">
        <title>Thousands of microbial genomes shed light on interconnected biogeochemical processes in an aquifer system.</title>
        <authorList>
            <person name="Anantharaman K."/>
            <person name="Brown C.T."/>
            <person name="Hug L.A."/>
            <person name="Sharon I."/>
            <person name="Castelle C.J."/>
            <person name="Probst A.J."/>
            <person name="Thomas B.C."/>
            <person name="Singh A."/>
            <person name="Wilkins M.J."/>
            <person name="Karaoz U."/>
            <person name="Brodie E.L."/>
            <person name="Williams K.H."/>
            <person name="Hubbard S.S."/>
            <person name="Banfield J.F."/>
        </authorList>
    </citation>
    <scope>NUCLEOTIDE SEQUENCE [LARGE SCALE GENOMIC DNA]</scope>
</reference>
<evidence type="ECO:0000313" key="3">
    <source>
        <dbReference type="Proteomes" id="UP000178092"/>
    </source>
</evidence>
<dbReference type="Pfam" id="PF01930">
    <property type="entry name" value="Cas_Cas4"/>
    <property type="match status" value="1"/>
</dbReference>
<dbReference type="NCBIfam" id="TIGR04328">
    <property type="entry name" value="cas4_PREFRAN"/>
    <property type="match status" value="1"/>
</dbReference>
<dbReference type="InterPro" id="IPR022765">
    <property type="entry name" value="Dna2/Cas4_DUF83"/>
</dbReference>
<organism evidence="2 3">
    <name type="scientific">Candidatus Wildermuthbacteria bacterium RIFCSPHIGHO2_02_FULL_45_25</name>
    <dbReference type="NCBI Taxonomy" id="1802450"/>
    <lineage>
        <taxon>Bacteria</taxon>
        <taxon>Candidatus Wildermuthiibacteriota</taxon>
    </lineage>
</organism>
<evidence type="ECO:0000313" key="2">
    <source>
        <dbReference type="EMBL" id="OHA67933.1"/>
    </source>
</evidence>
<dbReference type="InterPro" id="IPR011604">
    <property type="entry name" value="PDDEXK-like_dom_sf"/>
</dbReference>
<proteinExistence type="predicted"/>
<protein>
    <submittedName>
        <fullName evidence="2">Type V CRISPR-associated protein Cas4</fullName>
    </submittedName>
</protein>
<gene>
    <name evidence="2" type="ORF">A3C04_04420</name>
</gene>
<accession>A0A1G2R544</accession>
<feature type="domain" description="DUF83" evidence="1">
    <location>
        <begin position="25"/>
        <end position="152"/>
    </location>
</feature>
<dbReference type="AlphaFoldDB" id="A0A1G2R544"/>
<dbReference type="InterPro" id="IPR027616">
    <property type="entry name" value="Cas4_PREFRAN"/>
</dbReference>
<dbReference type="Proteomes" id="UP000178092">
    <property type="component" value="Unassembled WGS sequence"/>
</dbReference>
<dbReference type="Gene3D" id="3.90.320.10">
    <property type="match status" value="1"/>
</dbReference>
<comment type="caution">
    <text evidence="2">The sequence shown here is derived from an EMBL/GenBank/DDBJ whole genome shotgun (WGS) entry which is preliminary data.</text>
</comment>